<dbReference type="GO" id="GO:0031177">
    <property type="term" value="F:phosphopantetheine binding"/>
    <property type="evidence" value="ECO:0007669"/>
    <property type="project" value="TreeGrafter"/>
</dbReference>
<gene>
    <name evidence="2" type="ORF">D9753_16975</name>
</gene>
<evidence type="ECO:0000259" key="1">
    <source>
        <dbReference type="Pfam" id="PF00668"/>
    </source>
</evidence>
<dbReference type="GO" id="GO:0044550">
    <property type="term" value="P:secondary metabolite biosynthetic process"/>
    <property type="evidence" value="ECO:0007669"/>
    <property type="project" value="TreeGrafter"/>
</dbReference>
<dbReference type="SUPFAM" id="SSF52777">
    <property type="entry name" value="CoA-dependent acyltransferases"/>
    <property type="match status" value="2"/>
</dbReference>
<keyword evidence="3" id="KW-1185">Reference proteome</keyword>
<reference evidence="2 3" key="1">
    <citation type="submission" date="2018-10" db="EMBL/GenBank/DDBJ databases">
        <title>The genome of Streptomyces dangxiongensis Z022.</title>
        <authorList>
            <person name="Zhang B."/>
        </authorList>
    </citation>
    <scope>NUCLEOTIDE SEQUENCE [LARGE SCALE GENOMIC DNA]</scope>
    <source>
        <strain evidence="2 3">Z022</strain>
    </source>
</reference>
<accession>A0A3G2JR46</accession>
<dbReference type="KEGG" id="sdd:D9753_16975"/>
<sequence length="454" mass="48760">MPERGALPASSRQDWCWHWTRSHTGDSTPLESPEVLLLRGRLDTGALREALAEVETRHEALRLHLAGDAGPGADATWPGQRLRSAPGALHVVPAGADGVRAGVRRTLARRLDLTDRMARTTLLRSPDGEHVLVAQFHHLVVDGTSHDVFRRDLAAAYAARTGAERHAPAGRPAPFGYVDLIRREQSEPSRADRRARAAALARTLAAHGAREPLPARPGAEVSDRARFAGVPLALSAGHTEGLLGWCREQRTTPHNTLLALLARAVADEYGRDRLVASVYMHGRTTPEARHAVGLLCNVVPVPLDLGDRDLPGLARHVGGAVLDAWDRVDLPLGAVVGHTDGEGAGTEAVYRTALSHLEFRMTGGAGRAGRAGAVPPFGPELSAENLTYEPPDHGLRFTGRRQALQCARSLYAAVEMAGGEITGSLWYDEQYHHAVRLARVAGAFRTAAQQLLAA</sequence>
<proteinExistence type="predicted"/>
<protein>
    <recommendedName>
        <fullName evidence="1">Condensation domain-containing protein</fullName>
    </recommendedName>
</protein>
<dbReference type="InterPro" id="IPR001242">
    <property type="entry name" value="Condensation_dom"/>
</dbReference>
<dbReference type="AlphaFoldDB" id="A0A3G2JR46"/>
<dbReference type="Gene3D" id="3.30.559.30">
    <property type="entry name" value="Nonribosomal peptide synthetase, condensation domain"/>
    <property type="match status" value="1"/>
</dbReference>
<dbReference type="OrthoDB" id="4085576at2"/>
<evidence type="ECO:0000313" key="3">
    <source>
        <dbReference type="Proteomes" id="UP000268329"/>
    </source>
</evidence>
<dbReference type="GO" id="GO:0008610">
    <property type="term" value="P:lipid biosynthetic process"/>
    <property type="evidence" value="ECO:0007669"/>
    <property type="project" value="UniProtKB-ARBA"/>
</dbReference>
<dbReference type="EMBL" id="CP033073">
    <property type="protein sequence ID" value="AYN43702.1"/>
    <property type="molecule type" value="Genomic_DNA"/>
</dbReference>
<dbReference type="Pfam" id="PF00668">
    <property type="entry name" value="Condensation"/>
    <property type="match status" value="1"/>
</dbReference>
<organism evidence="2 3">
    <name type="scientific">Streptomyces dangxiongensis</name>
    <dbReference type="NCBI Taxonomy" id="1442032"/>
    <lineage>
        <taxon>Bacteria</taxon>
        <taxon>Bacillati</taxon>
        <taxon>Actinomycetota</taxon>
        <taxon>Actinomycetes</taxon>
        <taxon>Kitasatosporales</taxon>
        <taxon>Streptomycetaceae</taxon>
        <taxon>Streptomyces</taxon>
    </lineage>
</organism>
<evidence type="ECO:0000313" key="2">
    <source>
        <dbReference type="EMBL" id="AYN43702.1"/>
    </source>
</evidence>
<dbReference type="GO" id="GO:0003824">
    <property type="term" value="F:catalytic activity"/>
    <property type="evidence" value="ECO:0007669"/>
    <property type="project" value="InterPro"/>
</dbReference>
<dbReference type="InterPro" id="IPR023213">
    <property type="entry name" value="CAT-like_dom_sf"/>
</dbReference>
<feature type="domain" description="Condensation" evidence="1">
    <location>
        <begin position="7"/>
        <end position="342"/>
    </location>
</feature>
<dbReference type="PANTHER" id="PTHR45527">
    <property type="entry name" value="NONRIBOSOMAL PEPTIDE SYNTHETASE"/>
    <property type="match status" value="1"/>
</dbReference>
<name>A0A3G2JR46_9ACTN</name>
<dbReference type="GO" id="GO:0043041">
    <property type="term" value="P:amino acid activation for nonribosomal peptide biosynthetic process"/>
    <property type="evidence" value="ECO:0007669"/>
    <property type="project" value="TreeGrafter"/>
</dbReference>
<dbReference type="Gene3D" id="3.30.559.10">
    <property type="entry name" value="Chloramphenicol acetyltransferase-like domain"/>
    <property type="match status" value="1"/>
</dbReference>
<dbReference type="Proteomes" id="UP000268329">
    <property type="component" value="Chromosome"/>
</dbReference>
<dbReference type="PANTHER" id="PTHR45527:SF1">
    <property type="entry name" value="FATTY ACID SYNTHASE"/>
    <property type="match status" value="1"/>
</dbReference>
<dbReference type="GO" id="GO:0005737">
    <property type="term" value="C:cytoplasm"/>
    <property type="evidence" value="ECO:0007669"/>
    <property type="project" value="TreeGrafter"/>
</dbReference>